<dbReference type="SUPFAM" id="SSF53335">
    <property type="entry name" value="S-adenosyl-L-methionine-dependent methyltransferases"/>
    <property type="match status" value="1"/>
</dbReference>
<evidence type="ECO:0000313" key="8">
    <source>
        <dbReference type="Proteomes" id="UP000028680"/>
    </source>
</evidence>
<evidence type="ECO:0000256" key="5">
    <source>
        <dbReference type="ARBA" id="ARBA00023014"/>
    </source>
</evidence>
<keyword evidence="8" id="KW-1185">Reference proteome</keyword>
<evidence type="ECO:0000256" key="4">
    <source>
        <dbReference type="ARBA" id="ARBA00022691"/>
    </source>
</evidence>
<feature type="binding site" evidence="6">
    <location>
        <position position="287"/>
    </location>
    <ligand>
        <name>S-adenosyl-L-methionine</name>
        <dbReference type="ChEBI" id="CHEBI:59789"/>
    </ligand>
</feature>
<dbReference type="Gene3D" id="2.40.50.140">
    <property type="entry name" value="Nucleic acid-binding proteins"/>
    <property type="match status" value="1"/>
</dbReference>
<dbReference type="Proteomes" id="UP000028680">
    <property type="component" value="Chromosome"/>
</dbReference>
<sequence length="404" mass="43642">MELTIERLGHLGDGLAAGPIFVDRALPGEVFSGDLLGDRLQNTRIVTPSKHRITPLCSAFKRCGGCALHHAHPDFVAQWKQEVVVRALAAQGITAEIQALHTSPENSRRRAKLTGRRTKKGATVGFFGKASDTIQPIEPCKVLVPEIMRIIPALEQFTVQFGSRKGQLGFWVLATDRGIDVSVEGLDHLADTDFGPFAQWAGSNGIARLSVGNEIICQHQAPQMTFGRVKVSPPPRAFTQATSAGERALQAAVARALAGADRVVDLFSGAGTLGLPLADRATLHCFENDAGLLEALAHGVRHTQGIKSVTTSTRDLFRNPVDHTDLKPFNAAIIDPPRAGAEQQVGQLAQSDLRDIAMVSCNPVSFARDAALLCNGGYLLKWIEVVDQFRWSPHIEIVAHFSKV</sequence>
<evidence type="ECO:0000256" key="2">
    <source>
        <dbReference type="ARBA" id="ARBA00022603"/>
    </source>
</evidence>
<dbReference type="GO" id="GO:0070475">
    <property type="term" value="P:rRNA base methylation"/>
    <property type="evidence" value="ECO:0007669"/>
    <property type="project" value="TreeGrafter"/>
</dbReference>
<dbReference type="Gene3D" id="3.40.50.150">
    <property type="entry name" value="Vaccinia Virus protein VP39"/>
    <property type="match status" value="1"/>
</dbReference>
<evidence type="ECO:0000256" key="6">
    <source>
        <dbReference type="PROSITE-ProRule" id="PRU01024"/>
    </source>
</evidence>
<accession>A0AAN0VJY9</accession>
<dbReference type="KEGG" id="ptp:RCA23_c30710"/>
<comment type="similarity">
    <text evidence="6">Belongs to the class I-like SAM-binding methyltransferase superfamily. RNA M5U methyltransferase family.</text>
</comment>
<dbReference type="GO" id="GO:0051539">
    <property type="term" value="F:4 iron, 4 sulfur cluster binding"/>
    <property type="evidence" value="ECO:0007669"/>
    <property type="project" value="UniProtKB-KW"/>
</dbReference>
<keyword evidence="1" id="KW-0004">4Fe-4S</keyword>
<dbReference type="PANTHER" id="PTHR11061:SF49">
    <property type="entry name" value="23S RRNA (URACIL(1939)-C(5))-METHYLTRANSFERASE RLMD"/>
    <property type="match status" value="1"/>
</dbReference>
<organism evidence="7 8">
    <name type="scientific">Planktomarina temperata RCA23</name>
    <dbReference type="NCBI Taxonomy" id="666509"/>
    <lineage>
        <taxon>Bacteria</taxon>
        <taxon>Pseudomonadati</taxon>
        <taxon>Pseudomonadota</taxon>
        <taxon>Alphaproteobacteria</taxon>
        <taxon>Rhodobacterales</taxon>
        <taxon>Paracoccaceae</taxon>
        <taxon>Planktomarina</taxon>
    </lineage>
</organism>
<dbReference type="InterPro" id="IPR010280">
    <property type="entry name" value="U5_MeTrfase_fam"/>
</dbReference>
<gene>
    <name evidence="7" type="ORF">RCA23_c30710</name>
</gene>
<dbReference type="AlphaFoldDB" id="A0AAN0VJY9"/>
<dbReference type="Pfam" id="PF05958">
    <property type="entry name" value="tRNA_U5-meth_tr"/>
    <property type="match status" value="1"/>
</dbReference>
<evidence type="ECO:0000256" key="1">
    <source>
        <dbReference type="ARBA" id="ARBA00022485"/>
    </source>
</evidence>
<keyword evidence="5" id="KW-0411">Iron-sulfur</keyword>
<evidence type="ECO:0000313" key="7">
    <source>
        <dbReference type="EMBL" id="AII88571.1"/>
    </source>
</evidence>
<feature type="binding site" evidence="6">
    <location>
        <position position="267"/>
    </location>
    <ligand>
        <name>S-adenosyl-L-methionine</name>
        <dbReference type="ChEBI" id="CHEBI:59789"/>
    </ligand>
</feature>
<keyword evidence="1" id="KW-0408">Iron</keyword>
<dbReference type="PROSITE" id="PS51687">
    <property type="entry name" value="SAM_MT_RNA_M5U"/>
    <property type="match status" value="1"/>
</dbReference>
<feature type="binding site" evidence="6">
    <location>
        <position position="335"/>
    </location>
    <ligand>
        <name>S-adenosyl-L-methionine</name>
        <dbReference type="ChEBI" id="CHEBI:59789"/>
    </ligand>
</feature>
<feature type="active site" description="Nucleophile" evidence="6">
    <location>
        <position position="361"/>
    </location>
</feature>
<keyword evidence="3 6" id="KW-0808">Transferase</keyword>
<dbReference type="RefSeq" id="WP_044051098.1">
    <property type="nucleotide sequence ID" value="NZ_CP003984.1"/>
</dbReference>
<dbReference type="Gene3D" id="2.40.50.1070">
    <property type="match status" value="1"/>
</dbReference>
<protein>
    <recommendedName>
        <fullName evidence="9">Class I SAM-dependent RNA methyltransferase</fullName>
    </recommendedName>
</protein>
<evidence type="ECO:0008006" key="9">
    <source>
        <dbReference type="Google" id="ProtNLM"/>
    </source>
</evidence>
<dbReference type="GeneID" id="93367288"/>
<keyword evidence="1" id="KW-0479">Metal-binding</keyword>
<dbReference type="InterPro" id="IPR012340">
    <property type="entry name" value="NA-bd_OB-fold"/>
</dbReference>
<reference evidence="7 8" key="1">
    <citation type="journal article" date="2014" name="ISME J.">
        <title>Adaptation of an abundant Roseobacter RCA organism to pelagic systems revealed by genomic and transcriptomic analyses.</title>
        <authorList>
            <person name="Voget S."/>
            <person name="Wemheuer B."/>
            <person name="Brinkhoff T."/>
            <person name="Vollmers J."/>
            <person name="Dietrich S."/>
            <person name="Giebel H.A."/>
            <person name="Beardsley C."/>
            <person name="Sardemann C."/>
            <person name="Bakenhus I."/>
            <person name="Billerbeck S."/>
            <person name="Daniel R."/>
            <person name="Simon M."/>
        </authorList>
    </citation>
    <scope>NUCLEOTIDE SEQUENCE [LARGE SCALE GENOMIC DNA]</scope>
    <source>
        <strain evidence="7 8">RCA23</strain>
    </source>
</reference>
<dbReference type="EMBL" id="CP003984">
    <property type="protein sequence ID" value="AII88571.1"/>
    <property type="molecule type" value="Genomic_DNA"/>
</dbReference>
<evidence type="ECO:0000256" key="3">
    <source>
        <dbReference type="ARBA" id="ARBA00022679"/>
    </source>
</evidence>
<dbReference type="GO" id="GO:0070041">
    <property type="term" value="F:rRNA (uridine-C5-)-methyltransferase activity"/>
    <property type="evidence" value="ECO:0007669"/>
    <property type="project" value="TreeGrafter"/>
</dbReference>
<keyword evidence="2 6" id="KW-0489">Methyltransferase</keyword>
<dbReference type="InterPro" id="IPR029063">
    <property type="entry name" value="SAM-dependent_MTases_sf"/>
</dbReference>
<keyword evidence="4 6" id="KW-0949">S-adenosyl-L-methionine</keyword>
<name>A0AAN0VJY9_9RHOB</name>
<proteinExistence type="inferred from homology"/>
<dbReference type="PANTHER" id="PTHR11061">
    <property type="entry name" value="RNA M5U METHYLTRANSFERASE"/>
    <property type="match status" value="1"/>
</dbReference>
<feature type="binding site" evidence="6">
    <location>
        <position position="240"/>
    </location>
    <ligand>
        <name>S-adenosyl-L-methionine</name>
        <dbReference type="ChEBI" id="CHEBI:59789"/>
    </ligand>
</feature>